<sequence>RDFDLRYTAAAATSKDHKTFTEASGERRSLEFNSTWMRTVIGKFFEGNETAISLGLDELTSTIYDVLNSGRKDEELQNELFDLLGFDRFELIQQLLVNRNNIIKAHMAESTRAILQQMPKKKSENERPTYGCQVMVQVIKFVK</sequence>
<dbReference type="EMBL" id="CAXITT010001561">
    <property type="protein sequence ID" value="CAL1548676.1"/>
    <property type="molecule type" value="Genomic_DNA"/>
</dbReference>
<dbReference type="Pfam" id="PF18149">
    <property type="entry name" value="Helicase_PWI"/>
    <property type="match status" value="1"/>
</dbReference>
<feature type="domain" description="Brr2 N-terminal helicase PWI" evidence="1">
    <location>
        <begin position="34"/>
        <end position="121"/>
    </location>
</feature>
<proteinExistence type="predicted"/>
<protein>
    <recommendedName>
        <fullName evidence="1">Brr2 N-terminal helicase PWI domain-containing protein</fullName>
    </recommendedName>
</protein>
<accession>A0AAV2IR79</accession>
<reference evidence="2 3" key="1">
    <citation type="submission" date="2024-04" db="EMBL/GenBank/DDBJ databases">
        <authorList>
            <consortium name="Genoscope - CEA"/>
            <person name="William W."/>
        </authorList>
    </citation>
    <scope>NUCLEOTIDE SEQUENCE [LARGE SCALE GENOMIC DNA]</scope>
</reference>
<dbReference type="AlphaFoldDB" id="A0AAV2IR79"/>
<dbReference type="Proteomes" id="UP001497497">
    <property type="component" value="Unassembled WGS sequence"/>
</dbReference>
<gene>
    <name evidence="2" type="ORF">GSLYS_00021993001</name>
</gene>
<evidence type="ECO:0000313" key="3">
    <source>
        <dbReference type="Proteomes" id="UP001497497"/>
    </source>
</evidence>
<feature type="non-terminal residue" evidence="2">
    <location>
        <position position="1"/>
    </location>
</feature>
<evidence type="ECO:0000313" key="2">
    <source>
        <dbReference type="EMBL" id="CAL1548676.1"/>
    </source>
</evidence>
<name>A0AAV2IR79_LYMST</name>
<comment type="caution">
    <text evidence="2">The sequence shown here is derived from an EMBL/GenBank/DDBJ whole genome shotgun (WGS) entry which is preliminary data.</text>
</comment>
<keyword evidence="3" id="KW-1185">Reference proteome</keyword>
<dbReference type="InterPro" id="IPR041094">
    <property type="entry name" value="Brr2_helicase_PWI"/>
</dbReference>
<evidence type="ECO:0000259" key="1">
    <source>
        <dbReference type="Pfam" id="PF18149"/>
    </source>
</evidence>
<organism evidence="2 3">
    <name type="scientific">Lymnaea stagnalis</name>
    <name type="common">Great pond snail</name>
    <name type="synonym">Helix stagnalis</name>
    <dbReference type="NCBI Taxonomy" id="6523"/>
    <lineage>
        <taxon>Eukaryota</taxon>
        <taxon>Metazoa</taxon>
        <taxon>Spiralia</taxon>
        <taxon>Lophotrochozoa</taxon>
        <taxon>Mollusca</taxon>
        <taxon>Gastropoda</taxon>
        <taxon>Heterobranchia</taxon>
        <taxon>Euthyneura</taxon>
        <taxon>Panpulmonata</taxon>
        <taxon>Hygrophila</taxon>
        <taxon>Lymnaeoidea</taxon>
        <taxon>Lymnaeidae</taxon>
        <taxon>Lymnaea</taxon>
    </lineage>
</organism>